<dbReference type="Proteomes" id="UP000830116">
    <property type="component" value="Chromosome"/>
</dbReference>
<dbReference type="Gene3D" id="2.60.40.10">
    <property type="entry name" value="Immunoglobulins"/>
    <property type="match status" value="1"/>
</dbReference>
<organism evidence="2 3">
    <name type="scientific">Bdellovibrio reynosensis</name>
    <dbReference type="NCBI Taxonomy" id="2835041"/>
    <lineage>
        <taxon>Bacteria</taxon>
        <taxon>Pseudomonadati</taxon>
        <taxon>Bdellovibrionota</taxon>
        <taxon>Bdellovibrionia</taxon>
        <taxon>Bdellovibrionales</taxon>
        <taxon>Pseudobdellovibrionaceae</taxon>
        <taxon>Bdellovibrio</taxon>
    </lineage>
</organism>
<dbReference type="InterPro" id="IPR000601">
    <property type="entry name" value="PKD_dom"/>
</dbReference>
<keyword evidence="3" id="KW-1185">Reference proteome</keyword>
<dbReference type="PROSITE" id="PS51257">
    <property type="entry name" value="PROKAR_LIPOPROTEIN"/>
    <property type="match status" value="1"/>
</dbReference>
<dbReference type="InterPro" id="IPR011889">
    <property type="entry name" value="Liste_lipo_26"/>
</dbReference>
<evidence type="ECO:0000313" key="2">
    <source>
        <dbReference type="EMBL" id="UOF02901.1"/>
    </source>
</evidence>
<dbReference type="RefSeq" id="WP_243540720.1">
    <property type="nucleotide sequence ID" value="NZ_CP093442.1"/>
</dbReference>
<dbReference type="Pfam" id="PF03382">
    <property type="entry name" value="DUF285"/>
    <property type="match status" value="2"/>
</dbReference>
<dbReference type="InterPro" id="IPR013783">
    <property type="entry name" value="Ig-like_fold"/>
</dbReference>
<protein>
    <submittedName>
        <fullName evidence="2">DUF285 domain-containing protein</fullName>
    </submittedName>
</protein>
<evidence type="ECO:0000259" key="1">
    <source>
        <dbReference type="PROSITE" id="PS50093"/>
    </source>
</evidence>
<evidence type="ECO:0000313" key="3">
    <source>
        <dbReference type="Proteomes" id="UP000830116"/>
    </source>
</evidence>
<dbReference type="PROSITE" id="PS50093">
    <property type="entry name" value="PKD"/>
    <property type="match status" value="1"/>
</dbReference>
<dbReference type="InterPro" id="IPR005046">
    <property type="entry name" value="DUF285"/>
</dbReference>
<accession>A0ABY4CD52</accession>
<proteinExistence type="predicted"/>
<gene>
    <name evidence="2" type="ORF">MNR06_08035</name>
</gene>
<dbReference type="EMBL" id="CP093442">
    <property type="protein sequence ID" value="UOF02901.1"/>
    <property type="molecule type" value="Genomic_DNA"/>
</dbReference>
<sequence>MFRYIIALASALVLTGCFIDARIFAGEDLASSIEPTPATPATPSLIITGPAPTFGTSATSFVYTVTYSDVTTVNLTNANISLGGTDTVGCSAVVTNGTTTAATVTVSGCTGDGTVNISVAANTAEDALGNQAPAAGPSSNGSIMNSFIAVFDTRLTEGGSSANTDVTFPLVNWIDYDIDVFWGDGNSQNVNSLGAAGRVISHTYATPGIYEVKIKGSNFPWLQFCFGNDKLKIVDVKQWGKNAFWKLEFMFAYCKNIQISAPDAPNISALQPSGLRGMFQAAENFNSDIEHWNVSTITNFGDMFAGAELFNQPLNGWDVSSATTFRAMFNGASAFNQDISSWNTSNVVDMSLMFLEATAFNSPLAKSGSSWNTSNVTAMNGMFQDADAFNQDISSWTFGAGLLDMDQMFLNADSFNQNLSPWILPGGVSNNLFDSGAANWVLPKPTFPP</sequence>
<dbReference type="NCBIfam" id="TIGR02167">
    <property type="entry name" value="Liste_lipo_26"/>
    <property type="match status" value="1"/>
</dbReference>
<feature type="domain" description="PKD" evidence="1">
    <location>
        <begin position="183"/>
        <end position="218"/>
    </location>
</feature>
<name>A0ABY4CD52_9BACT</name>
<reference evidence="2" key="1">
    <citation type="submission" date="2022-03" db="EMBL/GenBank/DDBJ databases">
        <title>Genome Identification and Characterization of new species Bdellovibrio reynosense LBG001 sp. nov. from a Mexico soil sample.</title>
        <authorList>
            <person name="Camilli A."/>
            <person name="Ajao Y."/>
            <person name="Guo X."/>
        </authorList>
    </citation>
    <scope>NUCLEOTIDE SEQUENCE</scope>
    <source>
        <strain evidence="2">LBG001</strain>
    </source>
</reference>